<accession>A0AAN7QGS6</accession>
<feature type="compositionally biased region" description="Basic and acidic residues" evidence="1">
    <location>
        <begin position="225"/>
        <end position="237"/>
    </location>
</feature>
<organism evidence="2 3">
    <name type="scientific">Trapa natans</name>
    <name type="common">Water chestnut</name>
    <dbReference type="NCBI Taxonomy" id="22666"/>
    <lineage>
        <taxon>Eukaryota</taxon>
        <taxon>Viridiplantae</taxon>
        <taxon>Streptophyta</taxon>
        <taxon>Embryophyta</taxon>
        <taxon>Tracheophyta</taxon>
        <taxon>Spermatophyta</taxon>
        <taxon>Magnoliopsida</taxon>
        <taxon>eudicotyledons</taxon>
        <taxon>Gunneridae</taxon>
        <taxon>Pentapetalae</taxon>
        <taxon>rosids</taxon>
        <taxon>malvids</taxon>
        <taxon>Myrtales</taxon>
        <taxon>Lythraceae</taxon>
        <taxon>Trapa</taxon>
    </lineage>
</organism>
<evidence type="ECO:0000313" key="2">
    <source>
        <dbReference type="EMBL" id="KAK4767194.1"/>
    </source>
</evidence>
<feature type="region of interest" description="Disordered" evidence="1">
    <location>
        <begin position="339"/>
        <end position="360"/>
    </location>
</feature>
<reference evidence="2 3" key="1">
    <citation type="journal article" date="2023" name="Hortic Res">
        <title>Pangenome of water caltrop reveals structural variations and asymmetric subgenome divergence after allopolyploidization.</title>
        <authorList>
            <person name="Zhang X."/>
            <person name="Chen Y."/>
            <person name="Wang L."/>
            <person name="Yuan Y."/>
            <person name="Fang M."/>
            <person name="Shi L."/>
            <person name="Lu R."/>
            <person name="Comes H.P."/>
            <person name="Ma Y."/>
            <person name="Chen Y."/>
            <person name="Huang G."/>
            <person name="Zhou Y."/>
            <person name="Zheng Z."/>
            <person name="Qiu Y."/>
        </authorList>
    </citation>
    <scope>NUCLEOTIDE SEQUENCE [LARGE SCALE GENOMIC DNA]</scope>
    <source>
        <strain evidence="2">F231</strain>
    </source>
</reference>
<dbReference type="EMBL" id="JAXQNO010000022">
    <property type="protein sequence ID" value="KAK4767194.1"/>
    <property type="molecule type" value="Genomic_DNA"/>
</dbReference>
<name>A0AAN7QGS6_TRANT</name>
<sequence length="414" mass="43719">MEVVRGKNSLAGAHAAPAAAEDMGDGGMMICADHPYRSNLGGICAFCLQEKLGKLVSSSSLPFTINNNNSPSSSSSPVSFTSDVGSSRIVNNIGKPSFSGSASTHNRSRQPNQAEGASLASRRARIPFLLARRKKNKPPAVPLSRGGPPESVLKRSKSTAVGPRDGTGRHVLEVLSDHGDAYDYDYIPRTTPRGGGGGGSGGGFWSFLHLSSSSSSSSNKSAASRKVEKPSSSDSKADALSAFEESLDGNSSQFPATGRKVSRSRSVGCGSRSFSGDFFERISTGLGDCTLRRVESHRVQSQQQGQKIYKCGGIFSGFMMIAAVPSTSSTYRVSSTINEDHHHHHHQVPRKSSSLANGSQPRARSWSWAFASPMRAFSRPGKDGKRETNIIRDGSGKNSAPDLSAIPSLLTVGG</sequence>
<gene>
    <name evidence="2" type="ORF">SAY86_014944</name>
</gene>
<feature type="compositionally biased region" description="Polar residues" evidence="1">
    <location>
        <begin position="98"/>
        <end position="115"/>
    </location>
</feature>
<dbReference type="PANTHER" id="PTHR34460">
    <property type="entry name" value="VITELLOGENIN-LIKE PROTEIN"/>
    <property type="match status" value="1"/>
</dbReference>
<evidence type="ECO:0000256" key="1">
    <source>
        <dbReference type="SAM" id="MobiDB-lite"/>
    </source>
</evidence>
<feature type="region of interest" description="Disordered" evidence="1">
    <location>
        <begin position="377"/>
        <end position="414"/>
    </location>
</feature>
<feature type="compositionally biased region" description="Basic and acidic residues" evidence="1">
    <location>
        <begin position="380"/>
        <end position="390"/>
    </location>
</feature>
<dbReference type="AlphaFoldDB" id="A0AAN7QGS6"/>
<proteinExistence type="predicted"/>
<protein>
    <submittedName>
        <fullName evidence="2">Uncharacterized protein</fullName>
    </submittedName>
</protein>
<evidence type="ECO:0000313" key="3">
    <source>
        <dbReference type="Proteomes" id="UP001346149"/>
    </source>
</evidence>
<feature type="region of interest" description="Disordered" evidence="1">
    <location>
        <begin position="213"/>
        <end position="267"/>
    </location>
</feature>
<feature type="region of interest" description="Disordered" evidence="1">
    <location>
        <begin position="91"/>
        <end position="170"/>
    </location>
</feature>
<dbReference type="PANTHER" id="PTHR34460:SF2">
    <property type="entry name" value="OS04G0405500 PROTEIN"/>
    <property type="match status" value="1"/>
</dbReference>
<dbReference type="Proteomes" id="UP001346149">
    <property type="component" value="Unassembled WGS sequence"/>
</dbReference>
<feature type="compositionally biased region" description="Polar residues" evidence="1">
    <location>
        <begin position="350"/>
        <end position="360"/>
    </location>
</feature>
<comment type="caution">
    <text evidence="2">The sequence shown here is derived from an EMBL/GenBank/DDBJ whole genome shotgun (WGS) entry which is preliminary data.</text>
</comment>
<keyword evidence="3" id="KW-1185">Reference proteome</keyword>